<proteinExistence type="inferred from homology"/>
<dbReference type="NCBIfam" id="TIGR00350">
    <property type="entry name" value="lytR_cpsA_psr"/>
    <property type="match status" value="1"/>
</dbReference>
<dbReference type="OrthoDB" id="9782542at2"/>
<dbReference type="RefSeq" id="WP_133628986.1">
    <property type="nucleotide sequence ID" value="NZ_SOAZ01000024.1"/>
</dbReference>
<name>A0A4R7KAP6_9CLOT</name>
<accession>A0A4R7KAP6</accession>
<organism evidence="3 4">
    <name type="scientific">Fonticella tunisiensis</name>
    <dbReference type="NCBI Taxonomy" id="1096341"/>
    <lineage>
        <taxon>Bacteria</taxon>
        <taxon>Bacillati</taxon>
        <taxon>Bacillota</taxon>
        <taxon>Clostridia</taxon>
        <taxon>Eubacteriales</taxon>
        <taxon>Clostridiaceae</taxon>
        <taxon>Fonticella</taxon>
    </lineage>
</organism>
<dbReference type="Pfam" id="PF03816">
    <property type="entry name" value="LytR_cpsA_psr"/>
    <property type="match status" value="1"/>
</dbReference>
<sequence>MSERRRKRNKKNKRNKVLIVLTIILAMIVGSAAYGYYTFFGRLQRKELPKTNEELGIQPEAAENKDSNIINIVFFGLDRRNQTSESSRSDSIIVVSIDKTNQKVKMTSLMRDMYVPIPGKGNNRINAAYAFGGPALAVKTINSNFGLDIRDYVTIDFFGLEKLIDKVGGVKINISEAEATYVNGYLAELNRLNGNVVKGVKPGIQVLNGRQAVAYSRIRYVGRGDYERTERQREVLNQLFQKIKAQGTAKIPGLVSELIPYIETSLSNKEIIDLAMEAAKFNTSSIEQFRLPVDGYFKSQNINGMAVLVPDIEANKDKLHEFIYGEK</sequence>
<dbReference type="PANTHER" id="PTHR33392:SF6">
    <property type="entry name" value="POLYISOPRENYL-TEICHOIC ACID--PEPTIDOGLYCAN TEICHOIC ACID TRANSFERASE TAGU"/>
    <property type="match status" value="1"/>
</dbReference>
<dbReference type="Proteomes" id="UP000295325">
    <property type="component" value="Unassembled WGS sequence"/>
</dbReference>
<dbReference type="EMBL" id="SOAZ01000024">
    <property type="protein sequence ID" value="TDT50835.1"/>
    <property type="molecule type" value="Genomic_DNA"/>
</dbReference>
<evidence type="ECO:0000256" key="1">
    <source>
        <dbReference type="ARBA" id="ARBA00006068"/>
    </source>
</evidence>
<evidence type="ECO:0000313" key="3">
    <source>
        <dbReference type="EMBL" id="TDT50835.1"/>
    </source>
</evidence>
<dbReference type="Gene3D" id="3.40.630.190">
    <property type="entry name" value="LCP protein"/>
    <property type="match status" value="1"/>
</dbReference>
<reference evidence="3 4" key="1">
    <citation type="submission" date="2019-03" db="EMBL/GenBank/DDBJ databases">
        <title>Genomic Encyclopedia of Type Strains, Phase IV (KMG-IV): sequencing the most valuable type-strain genomes for metagenomic binning, comparative biology and taxonomic classification.</title>
        <authorList>
            <person name="Goeker M."/>
        </authorList>
    </citation>
    <scope>NUCLEOTIDE SEQUENCE [LARGE SCALE GENOMIC DNA]</scope>
    <source>
        <strain evidence="3 4">DSM 24455</strain>
    </source>
</reference>
<dbReference type="InterPro" id="IPR004474">
    <property type="entry name" value="LytR_CpsA_psr"/>
</dbReference>
<keyword evidence="4" id="KW-1185">Reference proteome</keyword>
<feature type="domain" description="Cell envelope-related transcriptional attenuator" evidence="2">
    <location>
        <begin position="88"/>
        <end position="244"/>
    </location>
</feature>
<comment type="caution">
    <text evidence="3">The sequence shown here is derived from an EMBL/GenBank/DDBJ whole genome shotgun (WGS) entry which is preliminary data.</text>
</comment>
<evidence type="ECO:0000313" key="4">
    <source>
        <dbReference type="Proteomes" id="UP000295325"/>
    </source>
</evidence>
<comment type="similarity">
    <text evidence="1">Belongs to the LytR/CpsA/Psr (LCP) family.</text>
</comment>
<evidence type="ECO:0000259" key="2">
    <source>
        <dbReference type="Pfam" id="PF03816"/>
    </source>
</evidence>
<dbReference type="AlphaFoldDB" id="A0A4R7KAP6"/>
<protein>
    <submittedName>
        <fullName evidence="3">LytR family transcriptional attenuator</fullName>
    </submittedName>
</protein>
<dbReference type="PANTHER" id="PTHR33392">
    <property type="entry name" value="POLYISOPRENYL-TEICHOIC ACID--PEPTIDOGLYCAN TEICHOIC ACID TRANSFERASE TAGU"/>
    <property type="match status" value="1"/>
</dbReference>
<gene>
    <name evidence="3" type="ORF">EDD71_12448</name>
</gene>
<dbReference type="InterPro" id="IPR050922">
    <property type="entry name" value="LytR/CpsA/Psr_CW_biosynth"/>
</dbReference>